<feature type="region of interest" description="Disordered" evidence="1">
    <location>
        <begin position="1"/>
        <end position="111"/>
    </location>
</feature>
<evidence type="ECO:0000313" key="2">
    <source>
        <dbReference type="EMBL" id="KAG0275366.1"/>
    </source>
</evidence>
<evidence type="ECO:0000313" key="3">
    <source>
        <dbReference type="Proteomes" id="UP001194580"/>
    </source>
</evidence>
<protein>
    <submittedName>
        <fullName evidence="2">Uncharacterized protein</fullName>
    </submittedName>
</protein>
<evidence type="ECO:0000256" key="1">
    <source>
        <dbReference type="SAM" id="MobiDB-lite"/>
    </source>
</evidence>
<feature type="compositionally biased region" description="Low complexity" evidence="1">
    <location>
        <begin position="17"/>
        <end position="26"/>
    </location>
</feature>
<feature type="non-terminal residue" evidence="2">
    <location>
        <position position="111"/>
    </location>
</feature>
<comment type="caution">
    <text evidence="2">The sequence shown here is derived from an EMBL/GenBank/DDBJ whole genome shotgun (WGS) entry which is preliminary data.</text>
</comment>
<gene>
    <name evidence="2" type="ORF">BGZ95_008869</name>
</gene>
<name>A0AAD4H646_9FUNG</name>
<proteinExistence type="predicted"/>
<feature type="compositionally biased region" description="Low complexity" evidence="1">
    <location>
        <begin position="1"/>
        <end position="10"/>
    </location>
</feature>
<accession>A0AAD4H646</accession>
<dbReference type="Proteomes" id="UP001194580">
    <property type="component" value="Unassembled WGS sequence"/>
</dbReference>
<organism evidence="2 3">
    <name type="scientific">Linnemannia exigua</name>
    <dbReference type="NCBI Taxonomy" id="604196"/>
    <lineage>
        <taxon>Eukaryota</taxon>
        <taxon>Fungi</taxon>
        <taxon>Fungi incertae sedis</taxon>
        <taxon>Mucoromycota</taxon>
        <taxon>Mortierellomycotina</taxon>
        <taxon>Mortierellomycetes</taxon>
        <taxon>Mortierellales</taxon>
        <taxon>Mortierellaceae</taxon>
        <taxon>Linnemannia</taxon>
    </lineage>
</organism>
<sequence length="111" mass="11945">MSADKGYYPTTAPPQYPQQAAGYPQQSSPYGAPGYPPATSPYGQPVAGYPQQGYPQQGYPQQPGYPPQQGYPTSPAPQGYYAQSPAQPTVIIQQAPQHHQKNDKSDDLCMG</sequence>
<feature type="compositionally biased region" description="Low complexity" evidence="1">
    <location>
        <begin position="41"/>
        <end position="72"/>
    </location>
</feature>
<dbReference type="EMBL" id="JAAAIL010000488">
    <property type="protein sequence ID" value="KAG0275366.1"/>
    <property type="molecule type" value="Genomic_DNA"/>
</dbReference>
<feature type="compositionally biased region" description="Polar residues" evidence="1">
    <location>
        <begin position="84"/>
        <end position="97"/>
    </location>
</feature>
<dbReference type="AlphaFoldDB" id="A0AAD4H646"/>
<reference evidence="2" key="1">
    <citation type="journal article" date="2020" name="Fungal Divers.">
        <title>Resolving the Mortierellaceae phylogeny through synthesis of multi-gene phylogenetics and phylogenomics.</title>
        <authorList>
            <person name="Vandepol N."/>
            <person name="Liber J."/>
            <person name="Desiro A."/>
            <person name="Na H."/>
            <person name="Kennedy M."/>
            <person name="Barry K."/>
            <person name="Grigoriev I.V."/>
            <person name="Miller A.N."/>
            <person name="O'Donnell K."/>
            <person name="Stajich J.E."/>
            <person name="Bonito G."/>
        </authorList>
    </citation>
    <scope>NUCLEOTIDE SEQUENCE</scope>
    <source>
        <strain evidence="2">NRRL 28262</strain>
    </source>
</reference>
<feature type="compositionally biased region" description="Basic and acidic residues" evidence="1">
    <location>
        <begin position="100"/>
        <end position="111"/>
    </location>
</feature>
<keyword evidence="3" id="KW-1185">Reference proteome</keyword>